<dbReference type="InterPro" id="IPR036086">
    <property type="entry name" value="ParB/Sulfiredoxin_sf"/>
</dbReference>
<dbReference type="SMART" id="SM00470">
    <property type="entry name" value="ParB"/>
    <property type="match status" value="1"/>
</dbReference>
<dbReference type="PANTHER" id="PTHR33375">
    <property type="entry name" value="CHROMOSOME-PARTITIONING PROTEIN PARB-RELATED"/>
    <property type="match status" value="1"/>
</dbReference>
<dbReference type="Gene3D" id="1.10.10.2830">
    <property type="match status" value="1"/>
</dbReference>
<evidence type="ECO:0000313" key="4">
    <source>
        <dbReference type="EMBL" id="KKN09943.1"/>
    </source>
</evidence>
<feature type="region of interest" description="Disordered" evidence="2">
    <location>
        <begin position="1"/>
        <end position="74"/>
    </location>
</feature>
<dbReference type="Pfam" id="PF17762">
    <property type="entry name" value="HTH_ParB"/>
    <property type="match status" value="1"/>
</dbReference>
<feature type="domain" description="ParB-like N-terminal" evidence="3">
    <location>
        <begin position="73"/>
        <end position="163"/>
    </location>
</feature>
<sequence>MCPTQPTRTTPEQVPPEHANCSVSATAAASPCPPAGSKPQESPTKSTSDTALPSMGNSSSTPVAPPPSSTESQLVPLGMIHVVDDRNGRAALDMDHARVLAEQIRKDGLLHPITLRPRQNGFELIAGRHRLEAFKLLGWTHAPSWIKDVDDYQTGVLRLSENVTRSQLSPAEEAWQLAGLLEHTPGGVDELAARTGRNVNWILDRLEMADWPDSLMQAIHHGKISLAAAKSLVRIPDPELRELRIHDAARSGINARTASLWLQQALGEPPPDSELSENWCPTSSAENEITSFQNCFCCRRKTELPEIRSVRMCVDCVRDLEDAARSRTAQPLNPNASQPQGRSATT</sequence>
<dbReference type="NCBIfam" id="TIGR00180">
    <property type="entry name" value="parB_part"/>
    <property type="match status" value="1"/>
</dbReference>
<dbReference type="Pfam" id="PF02195">
    <property type="entry name" value="ParB_N"/>
    <property type="match status" value="1"/>
</dbReference>
<feature type="region of interest" description="Disordered" evidence="2">
    <location>
        <begin position="324"/>
        <end position="346"/>
    </location>
</feature>
<keyword evidence="1" id="KW-0159">Chromosome partition</keyword>
<dbReference type="GO" id="GO:0007059">
    <property type="term" value="P:chromosome segregation"/>
    <property type="evidence" value="ECO:0007669"/>
    <property type="project" value="UniProtKB-KW"/>
</dbReference>
<dbReference type="PANTHER" id="PTHR33375:SF1">
    <property type="entry name" value="CHROMOSOME-PARTITIONING PROTEIN PARB-RELATED"/>
    <property type="match status" value="1"/>
</dbReference>
<dbReference type="EMBL" id="LAZR01004291">
    <property type="protein sequence ID" value="KKN09943.1"/>
    <property type="molecule type" value="Genomic_DNA"/>
</dbReference>
<accession>A0A0F9QXS8</accession>
<dbReference type="GO" id="GO:0003677">
    <property type="term" value="F:DNA binding"/>
    <property type="evidence" value="ECO:0007669"/>
    <property type="project" value="InterPro"/>
</dbReference>
<proteinExistence type="predicted"/>
<feature type="compositionally biased region" description="Polar residues" evidence="2">
    <location>
        <begin position="40"/>
        <end position="57"/>
    </location>
</feature>
<evidence type="ECO:0000259" key="3">
    <source>
        <dbReference type="SMART" id="SM00470"/>
    </source>
</evidence>
<dbReference type="GO" id="GO:0005694">
    <property type="term" value="C:chromosome"/>
    <property type="evidence" value="ECO:0007669"/>
    <property type="project" value="TreeGrafter"/>
</dbReference>
<evidence type="ECO:0000256" key="2">
    <source>
        <dbReference type="SAM" id="MobiDB-lite"/>
    </source>
</evidence>
<dbReference type="SUPFAM" id="SSF109709">
    <property type="entry name" value="KorB DNA-binding domain-like"/>
    <property type="match status" value="1"/>
</dbReference>
<dbReference type="InterPro" id="IPR050336">
    <property type="entry name" value="Chromosome_partition/occlusion"/>
</dbReference>
<dbReference type="InterPro" id="IPR004437">
    <property type="entry name" value="ParB/RepB/Spo0J"/>
</dbReference>
<dbReference type="Gene3D" id="3.90.1530.30">
    <property type="match status" value="1"/>
</dbReference>
<dbReference type="InterPro" id="IPR041468">
    <property type="entry name" value="HTH_ParB/Spo0J"/>
</dbReference>
<name>A0A0F9QXS8_9ZZZZ</name>
<evidence type="ECO:0000256" key="1">
    <source>
        <dbReference type="ARBA" id="ARBA00022829"/>
    </source>
</evidence>
<gene>
    <name evidence="4" type="ORF">LCGC14_1041560</name>
</gene>
<comment type="caution">
    <text evidence="4">The sequence shown here is derived from an EMBL/GenBank/DDBJ whole genome shotgun (WGS) entry which is preliminary data.</text>
</comment>
<protein>
    <recommendedName>
        <fullName evidence="3">ParB-like N-terminal domain-containing protein</fullName>
    </recommendedName>
</protein>
<feature type="compositionally biased region" description="Polar residues" evidence="2">
    <location>
        <begin position="327"/>
        <end position="346"/>
    </location>
</feature>
<organism evidence="4">
    <name type="scientific">marine sediment metagenome</name>
    <dbReference type="NCBI Taxonomy" id="412755"/>
    <lineage>
        <taxon>unclassified sequences</taxon>
        <taxon>metagenomes</taxon>
        <taxon>ecological metagenomes</taxon>
    </lineage>
</organism>
<feature type="compositionally biased region" description="Polar residues" evidence="2">
    <location>
        <begin position="1"/>
        <end position="12"/>
    </location>
</feature>
<dbReference type="AlphaFoldDB" id="A0A0F9QXS8"/>
<dbReference type="InterPro" id="IPR003115">
    <property type="entry name" value="ParB_N"/>
</dbReference>
<reference evidence="4" key="1">
    <citation type="journal article" date="2015" name="Nature">
        <title>Complex archaea that bridge the gap between prokaryotes and eukaryotes.</title>
        <authorList>
            <person name="Spang A."/>
            <person name="Saw J.H."/>
            <person name="Jorgensen S.L."/>
            <person name="Zaremba-Niedzwiedzka K."/>
            <person name="Martijn J."/>
            <person name="Lind A.E."/>
            <person name="van Eijk R."/>
            <person name="Schleper C."/>
            <person name="Guy L."/>
            <person name="Ettema T.J."/>
        </authorList>
    </citation>
    <scope>NUCLEOTIDE SEQUENCE</scope>
</reference>
<dbReference type="SUPFAM" id="SSF110849">
    <property type="entry name" value="ParB/Sulfiredoxin"/>
    <property type="match status" value="1"/>
</dbReference>